<dbReference type="InterPro" id="IPR058570">
    <property type="entry name" value="HROB_OB"/>
</dbReference>
<feature type="compositionally biased region" description="Polar residues" evidence="1">
    <location>
        <begin position="365"/>
        <end position="425"/>
    </location>
</feature>
<reference evidence="3" key="1">
    <citation type="submission" date="2020-06" db="EMBL/GenBank/DDBJ databases">
        <title>Draft genome of Bugula neritina, a colonial animal packing powerful symbionts and potential medicines.</title>
        <authorList>
            <person name="Rayko M."/>
        </authorList>
    </citation>
    <scope>NUCLEOTIDE SEQUENCE [LARGE SCALE GENOMIC DNA]</scope>
    <source>
        <strain evidence="3">Kwan_BN1</strain>
    </source>
</reference>
<protein>
    <submittedName>
        <fullName evidence="3">C17orf53</fullName>
    </submittedName>
</protein>
<feature type="compositionally biased region" description="Acidic residues" evidence="1">
    <location>
        <begin position="428"/>
        <end position="437"/>
    </location>
</feature>
<proteinExistence type="predicted"/>
<feature type="region of interest" description="Disordered" evidence="1">
    <location>
        <begin position="90"/>
        <end position="109"/>
    </location>
</feature>
<dbReference type="PANTHER" id="PTHR14523:SF1">
    <property type="entry name" value="HOMOLOGOUS RECOMBINATION OB-FOLD PROTEIN"/>
    <property type="match status" value="1"/>
</dbReference>
<dbReference type="OrthoDB" id="21443at2759"/>
<evidence type="ECO:0000313" key="3">
    <source>
        <dbReference type="EMBL" id="KAF6022436.1"/>
    </source>
</evidence>
<sequence length="437" mass="48040">MDSDEWESDGEFEATILDLDKQESTSTIITSSKVKAEPVVPPMCSTPIANSSKQVHLTSAVTDSVSSINSAVSFKINEVFPAVILSPAAAGGEKPETSSSKKRKFPGPAGVLPKLKQDVNIRSLKDVPVAVEPKRQENEEVVSSQSSQPLSVSSYSTWRKMVADIELSKEHLQKYSIANTLANASRRQLPEGKAPLLVAVLVSINKSLPDATVTLKDLTGSITGILHRLLIKQQQEHLKIGSTLLLKQISVFSPSRTRQYLNITPNNVLQIYSECDRTSEITRTQVTQSPVPFQTLLAQPVFTPKSKNMHSTSTPSSKGHRLFTTSHHAEPRPLAERVNYKSLDKQSKCLGKLSNLSDQLEKQITGRQPATTNQDSANRSNILHNNSSTQGNTARLTNQNDFCPSRLTNQQPDCTKTSSLNTNQHLFDDDDLDDINF</sequence>
<evidence type="ECO:0000256" key="1">
    <source>
        <dbReference type="SAM" id="MobiDB-lite"/>
    </source>
</evidence>
<evidence type="ECO:0000259" key="2">
    <source>
        <dbReference type="Pfam" id="PF15072"/>
    </source>
</evidence>
<comment type="caution">
    <text evidence="3">The sequence shown here is derived from an EMBL/GenBank/DDBJ whole genome shotgun (WGS) entry which is preliminary data.</text>
</comment>
<accession>A0A7J7J9V5</accession>
<evidence type="ECO:0000313" key="4">
    <source>
        <dbReference type="Proteomes" id="UP000593567"/>
    </source>
</evidence>
<gene>
    <name evidence="3" type="ORF">EB796_019255</name>
</gene>
<dbReference type="GO" id="GO:0000725">
    <property type="term" value="P:recombinational repair"/>
    <property type="evidence" value="ECO:0007669"/>
    <property type="project" value="InterPro"/>
</dbReference>
<dbReference type="Pfam" id="PF15072">
    <property type="entry name" value="HROB"/>
    <property type="match status" value="1"/>
</dbReference>
<feature type="region of interest" description="Disordered" evidence="1">
    <location>
        <begin position="364"/>
        <end position="437"/>
    </location>
</feature>
<dbReference type="EMBL" id="VXIV02002851">
    <property type="protein sequence ID" value="KAF6022436.1"/>
    <property type="molecule type" value="Genomic_DNA"/>
</dbReference>
<name>A0A7J7J9V5_BUGNE</name>
<feature type="compositionally biased region" description="Polar residues" evidence="1">
    <location>
        <begin position="305"/>
        <end position="317"/>
    </location>
</feature>
<dbReference type="PANTHER" id="PTHR14523">
    <property type="entry name" value="UNCHARACTERIZED PROTEIN C17ORF53 HOMOLOG"/>
    <property type="match status" value="1"/>
</dbReference>
<feature type="domain" description="Homologous recombination OB-fold protein OB-fold" evidence="2">
    <location>
        <begin position="193"/>
        <end position="273"/>
    </location>
</feature>
<dbReference type="Proteomes" id="UP000593567">
    <property type="component" value="Unassembled WGS sequence"/>
</dbReference>
<dbReference type="AlphaFoldDB" id="A0A7J7J9V5"/>
<organism evidence="3 4">
    <name type="scientific">Bugula neritina</name>
    <name type="common">Brown bryozoan</name>
    <name type="synonym">Sertularia neritina</name>
    <dbReference type="NCBI Taxonomy" id="10212"/>
    <lineage>
        <taxon>Eukaryota</taxon>
        <taxon>Metazoa</taxon>
        <taxon>Spiralia</taxon>
        <taxon>Lophotrochozoa</taxon>
        <taxon>Bryozoa</taxon>
        <taxon>Gymnolaemata</taxon>
        <taxon>Cheilostomatida</taxon>
        <taxon>Flustrina</taxon>
        <taxon>Buguloidea</taxon>
        <taxon>Bugulidae</taxon>
        <taxon>Bugula</taxon>
    </lineage>
</organism>
<keyword evidence="4" id="KW-1185">Reference proteome</keyword>
<dbReference type="InterPro" id="IPR028045">
    <property type="entry name" value="HROB"/>
</dbReference>
<feature type="region of interest" description="Disordered" evidence="1">
    <location>
        <begin position="302"/>
        <end position="333"/>
    </location>
</feature>